<dbReference type="InterPro" id="IPR010095">
    <property type="entry name" value="Cas12f1-like_TNB"/>
</dbReference>
<feature type="domain" description="Cas12f1-like TNB" evidence="2">
    <location>
        <begin position="17"/>
        <end position="93"/>
    </location>
</feature>
<protein>
    <submittedName>
        <fullName evidence="3">IS200/IS605 family element transposase accessory protein TnpB</fullName>
    </submittedName>
</protein>
<keyword evidence="1" id="KW-0238">DNA-binding</keyword>
<evidence type="ECO:0000259" key="2">
    <source>
        <dbReference type="Pfam" id="PF07282"/>
    </source>
</evidence>
<dbReference type="EMBL" id="VYKL01000006">
    <property type="protein sequence ID" value="KAA9030686.1"/>
    <property type="molecule type" value="Genomic_DNA"/>
</dbReference>
<gene>
    <name evidence="3" type="ORF">F4V44_02550</name>
</gene>
<comment type="caution">
    <text evidence="3">The sequence shown here is derived from an EMBL/GenBank/DDBJ whole genome shotgun (WGS) entry which is preliminary data.</text>
</comment>
<keyword evidence="4" id="KW-1185">Reference proteome</keyword>
<evidence type="ECO:0000313" key="3">
    <source>
        <dbReference type="EMBL" id="KAA9030686.1"/>
    </source>
</evidence>
<organism evidence="3 4">
    <name type="scientific">Niallia endozanthoxylica</name>
    <dbReference type="NCBI Taxonomy" id="2036016"/>
    <lineage>
        <taxon>Bacteria</taxon>
        <taxon>Bacillati</taxon>
        <taxon>Bacillota</taxon>
        <taxon>Bacilli</taxon>
        <taxon>Bacillales</taxon>
        <taxon>Bacillaceae</taxon>
        <taxon>Niallia</taxon>
    </lineage>
</organism>
<dbReference type="Proteomes" id="UP000326671">
    <property type="component" value="Unassembled WGS sequence"/>
</dbReference>
<dbReference type="NCBIfam" id="TIGR01766">
    <property type="entry name" value="IS200/IS605 family accessory protein TnpB-like domain"/>
    <property type="match status" value="1"/>
</dbReference>
<dbReference type="AlphaFoldDB" id="A0A5J5I7D3"/>
<evidence type="ECO:0000313" key="4">
    <source>
        <dbReference type="Proteomes" id="UP000326671"/>
    </source>
</evidence>
<sequence>HPTMRKENNQKFVQIPYHLLISMIQYKAEEIGIKVIVTEESYTSKASFLDGDDFPKYGEKRETIFSGRRISRSLYRTKNSTILHADVNGSANIMRKYANKEAISFQIEDVAVHHPLTYQMV</sequence>
<dbReference type="Pfam" id="PF07282">
    <property type="entry name" value="Cas12f1-like_TNB"/>
    <property type="match status" value="1"/>
</dbReference>
<name>A0A5J5I7D3_9BACI</name>
<proteinExistence type="predicted"/>
<reference evidence="3 4" key="1">
    <citation type="submission" date="2019-09" db="EMBL/GenBank/DDBJ databases">
        <title>Whole genome sequences of isolates from the Mars Exploration Rovers.</title>
        <authorList>
            <person name="Seuylemezian A."/>
            <person name="Vaishampayan P."/>
        </authorList>
    </citation>
    <scope>NUCLEOTIDE SEQUENCE [LARGE SCALE GENOMIC DNA]</scope>
    <source>
        <strain evidence="3 4">MER_TA_151</strain>
    </source>
</reference>
<feature type="non-terminal residue" evidence="3">
    <location>
        <position position="1"/>
    </location>
</feature>
<dbReference type="GO" id="GO:0003677">
    <property type="term" value="F:DNA binding"/>
    <property type="evidence" value="ECO:0007669"/>
    <property type="project" value="UniProtKB-KW"/>
</dbReference>
<dbReference type="RefSeq" id="WP_150438414.1">
    <property type="nucleotide sequence ID" value="NZ_VYKL01000006.1"/>
</dbReference>
<accession>A0A5J5I7D3</accession>
<dbReference type="OrthoDB" id="442799at2"/>
<evidence type="ECO:0000256" key="1">
    <source>
        <dbReference type="ARBA" id="ARBA00023125"/>
    </source>
</evidence>